<dbReference type="EMBL" id="FOTG01000003">
    <property type="protein sequence ID" value="SFL16639.1"/>
    <property type="molecule type" value="Genomic_DNA"/>
</dbReference>
<reference evidence="1 3" key="1">
    <citation type="journal article" date="2014" name="Genome Announc.">
        <title>Draft Genome Sequences of Streptococcus bovis Strains ATCC 33317 and JB1.</title>
        <authorList>
            <person name="Benahmed F.H."/>
            <person name="Gopinath G.R."/>
            <person name="Harbottle H."/>
            <person name="Cotta M.A."/>
            <person name="Luo Y."/>
            <person name="Henderson C."/>
            <person name="Teri P."/>
            <person name="Soppet D."/>
            <person name="Rasmussen M."/>
            <person name="Whitehead T.R."/>
            <person name="Davidson M."/>
        </authorList>
    </citation>
    <scope>NUCLEOTIDE SEQUENCE [LARGE SCALE GENOMIC DNA]</scope>
    <source>
        <strain evidence="1 3">JB1</strain>
    </source>
</reference>
<dbReference type="NCBIfam" id="TIGR01673">
    <property type="entry name" value="holin_LLH"/>
    <property type="match status" value="1"/>
</dbReference>
<dbReference type="Proteomes" id="UP000182793">
    <property type="component" value="Unassembled WGS sequence"/>
</dbReference>
<organism evidence="1 3">
    <name type="scientific">Streptococcus equinus JB1</name>
    <dbReference type="NCBI Taxonomy" id="1294274"/>
    <lineage>
        <taxon>Bacteria</taxon>
        <taxon>Bacillati</taxon>
        <taxon>Bacillota</taxon>
        <taxon>Bacilli</taxon>
        <taxon>Lactobacillales</taxon>
        <taxon>Streptococcaceae</taxon>
        <taxon>Streptococcus</taxon>
    </lineage>
</organism>
<dbReference type="Proteomes" id="UP000029382">
    <property type="component" value="Unassembled WGS sequence"/>
</dbReference>
<proteinExistence type="predicted"/>
<evidence type="ECO:0000313" key="2">
    <source>
        <dbReference type="EMBL" id="SFL16639.1"/>
    </source>
</evidence>
<dbReference type="RefSeq" id="WP_080728304.1">
    <property type="nucleotide sequence ID" value="NZ_AUZH01000024.1"/>
</dbReference>
<reference evidence="2 4" key="2">
    <citation type="submission" date="2016-10" db="EMBL/GenBank/DDBJ databases">
        <authorList>
            <person name="Varghese N."/>
            <person name="Submissions S."/>
        </authorList>
    </citation>
    <scope>NUCLEOTIDE SEQUENCE [LARGE SCALE GENOMIC DNA]</scope>
    <source>
        <strain evidence="2 4">JB1</strain>
    </source>
</reference>
<comment type="caution">
    <text evidence="1">The sequence shown here is derived from an EMBL/GenBank/DDBJ whole genome shotgun (WGS) entry which is preliminary data.</text>
</comment>
<gene>
    <name evidence="1" type="ORF">H702_06950</name>
    <name evidence="2" type="ORF">SAMN02910290_00733</name>
</gene>
<name>A0A091BT19_STREI</name>
<keyword evidence="4" id="KW-1185">Reference proteome</keyword>
<accession>A0A091BT19</accession>
<evidence type="ECO:0000313" key="4">
    <source>
        <dbReference type="Proteomes" id="UP000182793"/>
    </source>
</evidence>
<evidence type="ECO:0000313" key="3">
    <source>
        <dbReference type="Proteomes" id="UP000029382"/>
    </source>
</evidence>
<evidence type="ECO:0000313" key="1">
    <source>
        <dbReference type="EMBL" id="KFN87605.1"/>
    </source>
</evidence>
<dbReference type="EMBL" id="AUZH01000024">
    <property type="protein sequence ID" value="KFN87605.1"/>
    <property type="molecule type" value="Genomic_DNA"/>
</dbReference>
<protein>
    <submittedName>
        <fullName evidence="1">N-acetylmuramoyl-L-alanine amidase</fullName>
    </submittedName>
</protein>
<dbReference type="InterPro" id="IPR010026">
    <property type="entry name" value="Phage_holin_LL-H"/>
</dbReference>
<sequence length="108" mass="12009">MNDVIVQATMLILTGLAGFIVKTVKDYLYKEGGEKALKIVEIIAKNAVNAVEQIAEEDTKGYQKLSEAKAKARKSLEAHNIYLTDSQLEMFIESAVKEMNDAWKGESK</sequence>
<dbReference type="Pfam" id="PF09682">
    <property type="entry name" value="Phage_holin_6_1"/>
    <property type="match status" value="1"/>
</dbReference>
<dbReference type="AlphaFoldDB" id="A0A091BT19"/>